<evidence type="ECO:0000313" key="7">
    <source>
        <dbReference type="EMBL" id="MBR7781454.1"/>
    </source>
</evidence>
<feature type="compositionally biased region" description="Basic and acidic residues" evidence="5">
    <location>
        <begin position="98"/>
        <end position="195"/>
    </location>
</feature>
<gene>
    <name evidence="7" type="primary">tolA</name>
    <name evidence="7" type="ORF">KDM89_04835</name>
</gene>
<feature type="compositionally biased region" description="Polar residues" evidence="5">
    <location>
        <begin position="217"/>
        <end position="226"/>
    </location>
</feature>
<keyword evidence="4 6" id="KW-0472">Membrane</keyword>
<dbReference type="AlphaFoldDB" id="A0A941DK21"/>
<dbReference type="SUPFAM" id="SSF74653">
    <property type="entry name" value="TolA/TonB C-terminal domain"/>
    <property type="match status" value="1"/>
</dbReference>
<dbReference type="RefSeq" id="WP_212686802.1">
    <property type="nucleotide sequence ID" value="NZ_JAGSPN010000002.1"/>
</dbReference>
<accession>A0A941DK21</accession>
<evidence type="ECO:0000256" key="3">
    <source>
        <dbReference type="ARBA" id="ARBA00022989"/>
    </source>
</evidence>
<sequence length="318" mass="35782">MTNREARVSPGAMALALLVHLALLLFFVVGINWQSHESNAVEAEVWDLTTREAAPLPVPQVAPEPEPEPKPAPVARTPEPVAKPVEDPEIALQQQKKRIQEEKKREEEKLRIAEEKRQLELKEKREKEKLEKEKLEKQREKERLEREKEREKERERELKEKELKDKAQKEKADKQKQADQKAKDAREKALADKLFSEQMQRINAQAGAVGSGGSGTAEKSTGNNRGDPSYIAKIASKVRSNMIYPPGDNAGRNPTVEYKIELLPDGSLRGLPRMAKSSGVPSFDEAVAKAIEKSAPLPKDKNGQVPSSLLLVYKLREE</sequence>
<evidence type="ECO:0000256" key="4">
    <source>
        <dbReference type="ARBA" id="ARBA00023136"/>
    </source>
</evidence>
<keyword evidence="2 6" id="KW-0812">Transmembrane</keyword>
<dbReference type="Proteomes" id="UP000680067">
    <property type="component" value="Unassembled WGS sequence"/>
</dbReference>
<keyword evidence="3 6" id="KW-1133">Transmembrane helix</keyword>
<dbReference type="GO" id="GO:0016020">
    <property type="term" value="C:membrane"/>
    <property type="evidence" value="ECO:0007669"/>
    <property type="project" value="UniProtKB-SubCell"/>
</dbReference>
<evidence type="ECO:0000256" key="2">
    <source>
        <dbReference type="ARBA" id="ARBA00022692"/>
    </source>
</evidence>
<dbReference type="EMBL" id="JAGSPN010000002">
    <property type="protein sequence ID" value="MBR7781454.1"/>
    <property type="molecule type" value="Genomic_DNA"/>
</dbReference>
<reference evidence="7" key="1">
    <citation type="submission" date="2021-04" db="EMBL/GenBank/DDBJ databases">
        <title>novel species isolated from subtropical streams in China.</title>
        <authorList>
            <person name="Lu H."/>
        </authorList>
    </citation>
    <scope>NUCLEOTIDE SEQUENCE</scope>
    <source>
        <strain evidence="7">LFS511W</strain>
    </source>
</reference>
<dbReference type="GO" id="GO:0043213">
    <property type="term" value="P:bacteriocin transport"/>
    <property type="evidence" value="ECO:0007669"/>
    <property type="project" value="InterPro"/>
</dbReference>
<feature type="transmembrane region" description="Helical" evidence="6">
    <location>
        <begin position="12"/>
        <end position="33"/>
    </location>
</feature>
<evidence type="ECO:0000256" key="1">
    <source>
        <dbReference type="ARBA" id="ARBA00004167"/>
    </source>
</evidence>
<dbReference type="InterPro" id="IPR014161">
    <property type="entry name" value="Tol-Pal_TolA"/>
</dbReference>
<proteinExistence type="predicted"/>
<comment type="subcellular location">
    <subcellularLocation>
        <location evidence="1">Membrane</location>
        <topology evidence="1">Single-pass membrane protein</topology>
    </subcellularLocation>
</comment>
<comment type="caution">
    <text evidence="7">The sequence shown here is derived from an EMBL/GenBank/DDBJ whole genome shotgun (WGS) entry which is preliminary data.</text>
</comment>
<evidence type="ECO:0000256" key="5">
    <source>
        <dbReference type="SAM" id="MobiDB-lite"/>
    </source>
</evidence>
<protein>
    <submittedName>
        <fullName evidence="7">Cell envelope integrity protein TolA</fullName>
    </submittedName>
</protein>
<keyword evidence="8" id="KW-1185">Reference proteome</keyword>
<dbReference type="GO" id="GO:0019534">
    <property type="term" value="F:toxin transmembrane transporter activity"/>
    <property type="evidence" value="ECO:0007669"/>
    <property type="project" value="InterPro"/>
</dbReference>
<evidence type="ECO:0000313" key="8">
    <source>
        <dbReference type="Proteomes" id="UP000680067"/>
    </source>
</evidence>
<dbReference type="InterPro" id="IPR006260">
    <property type="entry name" value="TonB/TolA_C"/>
</dbReference>
<evidence type="ECO:0000256" key="6">
    <source>
        <dbReference type="SAM" id="Phobius"/>
    </source>
</evidence>
<name>A0A941DK21_9BURK</name>
<dbReference type="NCBIfam" id="TIGR01352">
    <property type="entry name" value="tonB_Cterm"/>
    <property type="match status" value="1"/>
</dbReference>
<organism evidence="7 8">
    <name type="scientific">Undibacterium luofuense</name>
    <dbReference type="NCBI Taxonomy" id="2828733"/>
    <lineage>
        <taxon>Bacteria</taxon>
        <taxon>Pseudomonadati</taxon>
        <taxon>Pseudomonadota</taxon>
        <taxon>Betaproteobacteria</taxon>
        <taxon>Burkholderiales</taxon>
        <taxon>Oxalobacteraceae</taxon>
        <taxon>Undibacterium</taxon>
    </lineage>
</organism>
<dbReference type="NCBIfam" id="TIGR02794">
    <property type="entry name" value="tolA_full"/>
    <property type="match status" value="1"/>
</dbReference>
<dbReference type="Pfam" id="PF13103">
    <property type="entry name" value="TonB_2"/>
    <property type="match status" value="1"/>
</dbReference>
<feature type="region of interest" description="Disordered" evidence="5">
    <location>
        <begin position="56"/>
        <end position="229"/>
    </location>
</feature>
<dbReference type="Gene3D" id="3.30.1150.10">
    <property type="match status" value="1"/>
</dbReference>